<keyword evidence="2" id="KW-1185">Reference proteome</keyword>
<dbReference type="PANTHER" id="PTHR36529:SF1">
    <property type="entry name" value="GLYCOSYLTRANSFERASE"/>
    <property type="match status" value="1"/>
</dbReference>
<comment type="caution">
    <text evidence="1">The sequence shown here is derived from an EMBL/GenBank/DDBJ whole genome shotgun (WGS) entry which is preliminary data.</text>
</comment>
<evidence type="ECO:0000313" key="1">
    <source>
        <dbReference type="EMBL" id="MBA1375557.1"/>
    </source>
</evidence>
<dbReference type="SUPFAM" id="SSF53448">
    <property type="entry name" value="Nucleotide-diphospho-sugar transferases"/>
    <property type="match status" value="1"/>
</dbReference>
<keyword evidence="1" id="KW-0808">Transferase</keyword>
<dbReference type="Gene3D" id="3.90.550.10">
    <property type="entry name" value="Spore Coat Polysaccharide Biosynthesis Protein SpsA, Chain A"/>
    <property type="match status" value="1"/>
</dbReference>
<dbReference type="RefSeq" id="WP_181268076.1">
    <property type="nucleotide sequence ID" value="NZ_BAAAGB010000001.1"/>
</dbReference>
<reference evidence="1 2" key="1">
    <citation type="journal article" date="1994" name="Int. J. Syst. Bacteriol.">
        <title>Phylogenetic positions of novel aerobic, bacteriochlorophyll a-containing bacteria and description of Roseococcus thiosulfatophilus gen. nov., sp. nov., Erythromicrobium ramosum gen. nov., sp. nov., and Erythrobacter litoralis sp. nov.</title>
        <authorList>
            <person name="Yurkov V."/>
            <person name="Stackebrandt E."/>
            <person name="Holmes A."/>
            <person name="Fuerst J.A."/>
            <person name="Hugenholtz P."/>
            <person name="Golecki J."/>
            <person name="Gad'on N."/>
            <person name="Gorlenko V.M."/>
            <person name="Kompantseva E.I."/>
            <person name="Drews G."/>
        </authorList>
    </citation>
    <scope>NUCLEOTIDE SEQUENCE [LARGE SCALE GENOMIC DNA]</scope>
    <source>
        <strain evidence="1 2">KR-99</strain>
    </source>
</reference>
<dbReference type="PANTHER" id="PTHR36529">
    <property type="entry name" value="SLL1095 PROTEIN"/>
    <property type="match status" value="1"/>
</dbReference>
<sequence length="200" mass="21297">MTALPDLVLFAKYPVPGYAKTRLIPALGAAGAATVHRHLAGRTVDILLQAGAPVEVRFAGADENQFRDWLGVGVLLIEQVEGGLSERLIDAARDHPHIFFGADTPDLDVATVASAMAALESHDVVIGPAEDGGYYLIGMQSARPELLVDMPWSTEAVLPETLRRCDALGLAVALLPTLADCDRPEDLARWPHLAESGQCA</sequence>
<dbReference type="GO" id="GO:0016740">
    <property type="term" value="F:transferase activity"/>
    <property type="evidence" value="ECO:0007669"/>
    <property type="project" value="UniProtKB-KW"/>
</dbReference>
<protein>
    <submittedName>
        <fullName evidence="1">Glycosyltransferase</fullName>
    </submittedName>
</protein>
<dbReference type="EMBL" id="VDES01000003">
    <property type="protein sequence ID" value="MBA1375557.1"/>
    <property type="molecule type" value="Genomic_DNA"/>
</dbReference>
<dbReference type="AlphaFoldDB" id="A0A7V8RFR4"/>
<dbReference type="InterPro" id="IPR018641">
    <property type="entry name" value="Trfase_1_rSAM/seldom-assoc"/>
</dbReference>
<evidence type="ECO:0000313" key="2">
    <source>
        <dbReference type="Proteomes" id="UP000589292"/>
    </source>
</evidence>
<proteinExistence type="predicted"/>
<accession>A0A7V8RFR4</accession>
<dbReference type="InterPro" id="IPR029044">
    <property type="entry name" value="Nucleotide-diphossugar_trans"/>
</dbReference>
<dbReference type="NCBIfam" id="TIGR04282">
    <property type="entry name" value="glyco_like_cofC"/>
    <property type="match status" value="1"/>
</dbReference>
<organism evidence="1 2">
    <name type="scientific">Sphingomonas ursincola</name>
    <dbReference type="NCBI Taxonomy" id="56361"/>
    <lineage>
        <taxon>Bacteria</taxon>
        <taxon>Pseudomonadati</taxon>
        <taxon>Pseudomonadota</taxon>
        <taxon>Alphaproteobacteria</taxon>
        <taxon>Sphingomonadales</taxon>
        <taxon>Sphingomonadaceae</taxon>
        <taxon>Sphingomonas</taxon>
    </lineage>
</organism>
<dbReference type="Proteomes" id="UP000589292">
    <property type="component" value="Unassembled WGS sequence"/>
</dbReference>
<gene>
    <name evidence="1" type="ORF">FG486_14505</name>
</gene>
<name>A0A7V8RFR4_9SPHN</name>
<dbReference type="Pfam" id="PF09837">
    <property type="entry name" value="DUF2064"/>
    <property type="match status" value="1"/>
</dbReference>